<dbReference type="Gene3D" id="2.80.10.50">
    <property type="match status" value="3"/>
</dbReference>
<dbReference type="InterPro" id="IPR035992">
    <property type="entry name" value="Ricin_B-like_lectins"/>
</dbReference>
<sequence length="166" mass="18392">MSITQQSTSDIAVQESEILAHSFSGTVVILISWSSGKALDVRDLSKDDGAKIQQWTKHGGANQQWRFDLRNGGWTITSISSGKVLEVPGFSNDDGAQIQQWSYNGGNNQLWRPGFIIVGSRPSVTLRNVASNKNLDLPGFSNDNGTIIQQWSYTGKKNQVWEMEYV</sequence>
<name>A0AAV3X5C7_9CYAN</name>
<evidence type="ECO:0000259" key="1">
    <source>
        <dbReference type="SMART" id="SM00458"/>
    </source>
</evidence>
<keyword evidence="3" id="KW-1185">Reference proteome</keyword>
<dbReference type="EMBL" id="BLAY01000004">
    <property type="protein sequence ID" value="GET35801.1"/>
    <property type="molecule type" value="Genomic_DNA"/>
</dbReference>
<dbReference type="SUPFAM" id="SSF50370">
    <property type="entry name" value="Ricin B-like lectins"/>
    <property type="match status" value="1"/>
</dbReference>
<dbReference type="SMART" id="SM00458">
    <property type="entry name" value="RICIN"/>
    <property type="match status" value="1"/>
</dbReference>
<reference evidence="2" key="1">
    <citation type="submission" date="2019-10" db="EMBL/GenBank/DDBJ databases">
        <title>Draft genome sequece of Microseira wollei NIES-4236.</title>
        <authorList>
            <person name="Yamaguchi H."/>
            <person name="Suzuki S."/>
            <person name="Kawachi M."/>
        </authorList>
    </citation>
    <scope>NUCLEOTIDE SEQUENCE</scope>
    <source>
        <strain evidence="2">NIES-4236</strain>
    </source>
</reference>
<feature type="domain" description="Ricin B lectin" evidence="1">
    <location>
        <begin position="25"/>
        <end position="164"/>
    </location>
</feature>
<evidence type="ECO:0000313" key="3">
    <source>
        <dbReference type="Proteomes" id="UP001050975"/>
    </source>
</evidence>
<comment type="caution">
    <text evidence="2">The sequence shown here is derived from an EMBL/GenBank/DDBJ whole genome shotgun (WGS) entry which is preliminary data.</text>
</comment>
<dbReference type="AlphaFoldDB" id="A0AAV3X5C7"/>
<dbReference type="CDD" id="cd00161">
    <property type="entry name" value="beta-trefoil_Ricin-like"/>
    <property type="match status" value="1"/>
</dbReference>
<gene>
    <name evidence="2" type="primary">abfB</name>
    <name evidence="2" type="ORF">MiSe_05470</name>
</gene>
<protein>
    <submittedName>
        <fullName evidence="2">Extracellular exo-alpha-L-arabinofuranosidase</fullName>
    </submittedName>
</protein>
<dbReference type="InterPro" id="IPR000772">
    <property type="entry name" value="Ricin_B_lectin"/>
</dbReference>
<accession>A0AAV3X5C7</accession>
<dbReference type="Pfam" id="PF14200">
    <property type="entry name" value="RicinB_lectin_2"/>
    <property type="match status" value="1"/>
</dbReference>
<dbReference type="PROSITE" id="PS50231">
    <property type="entry name" value="RICIN_B_LECTIN"/>
    <property type="match status" value="1"/>
</dbReference>
<proteinExistence type="predicted"/>
<dbReference type="Proteomes" id="UP001050975">
    <property type="component" value="Unassembled WGS sequence"/>
</dbReference>
<evidence type="ECO:0000313" key="2">
    <source>
        <dbReference type="EMBL" id="GET35801.1"/>
    </source>
</evidence>
<dbReference type="RefSeq" id="WP_226574305.1">
    <property type="nucleotide sequence ID" value="NZ_BLAY01000004.1"/>
</dbReference>
<organism evidence="2 3">
    <name type="scientific">Microseira wollei NIES-4236</name>
    <dbReference type="NCBI Taxonomy" id="2530354"/>
    <lineage>
        <taxon>Bacteria</taxon>
        <taxon>Bacillati</taxon>
        <taxon>Cyanobacteriota</taxon>
        <taxon>Cyanophyceae</taxon>
        <taxon>Oscillatoriophycideae</taxon>
        <taxon>Aerosakkonematales</taxon>
        <taxon>Aerosakkonemataceae</taxon>
        <taxon>Microseira</taxon>
    </lineage>
</organism>